<accession>A0AAV4VXS7</accession>
<keyword evidence="2" id="KW-1185">Reference proteome</keyword>
<sequence length="147" mass="17212">MSYFHYSRLESFAGFDLEISTVAKERDRVRVVLREDQKPIFWGENPMGEIFATLTTGAGWKTLSFFEAKQKSYFHYSGLKCFAGFDLETSTVATSKSDFMRRSKAHFLKGRSDGRNFRHIKHRGSWKTFTSLKPEIKTNSYNFFFQK</sequence>
<evidence type="ECO:0000313" key="1">
    <source>
        <dbReference type="EMBL" id="GIY74754.1"/>
    </source>
</evidence>
<dbReference type="EMBL" id="BPLQ01013782">
    <property type="protein sequence ID" value="GIY74754.1"/>
    <property type="molecule type" value="Genomic_DNA"/>
</dbReference>
<dbReference type="AlphaFoldDB" id="A0AAV4VXS7"/>
<proteinExistence type="predicted"/>
<organism evidence="1 2">
    <name type="scientific">Caerostris darwini</name>
    <dbReference type="NCBI Taxonomy" id="1538125"/>
    <lineage>
        <taxon>Eukaryota</taxon>
        <taxon>Metazoa</taxon>
        <taxon>Ecdysozoa</taxon>
        <taxon>Arthropoda</taxon>
        <taxon>Chelicerata</taxon>
        <taxon>Arachnida</taxon>
        <taxon>Araneae</taxon>
        <taxon>Araneomorphae</taxon>
        <taxon>Entelegynae</taxon>
        <taxon>Araneoidea</taxon>
        <taxon>Araneidae</taxon>
        <taxon>Caerostris</taxon>
    </lineage>
</organism>
<evidence type="ECO:0000313" key="2">
    <source>
        <dbReference type="Proteomes" id="UP001054837"/>
    </source>
</evidence>
<name>A0AAV4VXS7_9ARAC</name>
<comment type="caution">
    <text evidence="1">The sequence shown here is derived from an EMBL/GenBank/DDBJ whole genome shotgun (WGS) entry which is preliminary data.</text>
</comment>
<reference evidence="1 2" key="1">
    <citation type="submission" date="2021-06" db="EMBL/GenBank/DDBJ databases">
        <title>Caerostris darwini draft genome.</title>
        <authorList>
            <person name="Kono N."/>
            <person name="Arakawa K."/>
        </authorList>
    </citation>
    <scope>NUCLEOTIDE SEQUENCE [LARGE SCALE GENOMIC DNA]</scope>
</reference>
<dbReference type="Proteomes" id="UP001054837">
    <property type="component" value="Unassembled WGS sequence"/>
</dbReference>
<gene>
    <name evidence="1" type="ORF">CDAR_275221</name>
</gene>
<protein>
    <submittedName>
        <fullName evidence="1">Uncharacterized protein</fullName>
    </submittedName>
</protein>